<name>A0A0R3SK90_HYMDI</name>
<organism evidence="4">
    <name type="scientific">Hymenolepis diminuta</name>
    <name type="common">Rat tapeworm</name>
    <dbReference type="NCBI Taxonomy" id="6216"/>
    <lineage>
        <taxon>Eukaryota</taxon>
        <taxon>Metazoa</taxon>
        <taxon>Spiralia</taxon>
        <taxon>Lophotrochozoa</taxon>
        <taxon>Platyhelminthes</taxon>
        <taxon>Cestoda</taxon>
        <taxon>Eucestoda</taxon>
        <taxon>Cyclophyllidea</taxon>
        <taxon>Hymenolepididae</taxon>
        <taxon>Hymenolepis</taxon>
    </lineage>
</organism>
<protein>
    <submittedName>
        <fullName evidence="4">Ovule protein</fullName>
    </submittedName>
</protein>
<dbReference type="Proteomes" id="UP000274504">
    <property type="component" value="Unassembled WGS sequence"/>
</dbReference>
<gene>
    <name evidence="2" type="ORF">HDID_LOCUS5353</name>
</gene>
<evidence type="ECO:0000313" key="4">
    <source>
        <dbReference type="WBParaSite" id="HDID_0000535501-mRNA-1"/>
    </source>
</evidence>
<reference evidence="4" key="1">
    <citation type="submission" date="2017-02" db="UniProtKB">
        <authorList>
            <consortium name="WormBaseParasite"/>
        </authorList>
    </citation>
    <scope>IDENTIFICATION</scope>
</reference>
<dbReference type="EMBL" id="UYSG01002681">
    <property type="protein sequence ID" value="VDL57671.1"/>
    <property type="molecule type" value="Genomic_DNA"/>
</dbReference>
<evidence type="ECO:0000256" key="1">
    <source>
        <dbReference type="SAM" id="MobiDB-lite"/>
    </source>
</evidence>
<feature type="region of interest" description="Disordered" evidence="1">
    <location>
        <begin position="14"/>
        <end position="67"/>
    </location>
</feature>
<proteinExistence type="predicted"/>
<dbReference type="WBParaSite" id="HDID_0000535501-mRNA-1">
    <property type="protein sequence ID" value="HDID_0000535501-mRNA-1"/>
    <property type="gene ID" value="HDID_0000535501"/>
</dbReference>
<evidence type="ECO:0000313" key="2">
    <source>
        <dbReference type="EMBL" id="VDL57671.1"/>
    </source>
</evidence>
<dbReference type="AlphaFoldDB" id="A0A0R3SK90"/>
<feature type="compositionally biased region" description="Pro residues" evidence="1">
    <location>
        <begin position="25"/>
        <end position="36"/>
    </location>
</feature>
<evidence type="ECO:0000313" key="3">
    <source>
        <dbReference type="Proteomes" id="UP000274504"/>
    </source>
</evidence>
<sequence length="115" mass="12855">MMINWGIKWGDRKRAFHQSGSRIPSPSPQSPNPPTHQPHTHTHTQPPTPLSNSSAATTTMGVTSLLPRTSNLPSEVYARDLGWIVHIPRTLFISLRHSHCQARGVLNFISQLKFT</sequence>
<accession>A0A0R3SK90</accession>
<reference evidence="2 3" key="2">
    <citation type="submission" date="2018-11" db="EMBL/GenBank/DDBJ databases">
        <authorList>
            <consortium name="Pathogen Informatics"/>
        </authorList>
    </citation>
    <scope>NUCLEOTIDE SEQUENCE [LARGE SCALE GENOMIC DNA]</scope>
</reference>
<feature type="compositionally biased region" description="Polar residues" evidence="1">
    <location>
        <begin position="50"/>
        <end position="67"/>
    </location>
</feature>